<accession>A0AAV7VRQ7</accession>
<proteinExistence type="predicted"/>
<organism evidence="2 3">
    <name type="scientific">Pleurodeles waltl</name>
    <name type="common">Iberian ribbed newt</name>
    <dbReference type="NCBI Taxonomy" id="8319"/>
    <lineage>
        <taxon>Eukaryota</taxon>
        <taxon>Metazoa</taxon>
        <taxon>Chordata</taxon>
        <taxon>Craniata</taxon>
        <taxon>Vertebrata</taxon>
        <taxon>Euteleostomi</taxon>
        <taxon>Amphibia</taxon>
        <taxon>Batrachia</taxon>
        <taxon>Caudata</taxon>
        <taxon>Salamandroidea</taxon>
        <taxon>Salamandridae</taxon>
        <taxon>Pleurodelinae</taxon>
        <taxon>Pleurodeles</taxon>
    </lineage>
</organism>
<keyword evidence="3" id="KW-1185">Reference proteome</keyword>
<evidence type="ECO:0000313" key="2">
    <source>
        <dbReference type="EMBL" id="KAJ1203384.1"/>
    </source>
</evidence>
<sequence>MSSAYERKNEETAHIHSMAPTAGRGEGAKIGRRSEICLRSEKEAATAFPVFIAFGLCSSSKSFKWQTKSAHARATLEISLNMRG</sequence>
<dbReference type="EMBL" id="JANPWB010000003">
    <property type="protein sequence ID" value="KAJ1203384.1"/>
    <property type="molecule type" value="Genomic_DNA"/>
</dbReference>
<evidence type="ECO:0000313" key="3">
    <source>
        <dbReference type="Proteomes" id="UP001066276"/>
    </source>
</evidence>
<evidence type="ECO:0000256" key="1">
    <source>
        <dbReference type="SAM" id="MobiDB-lite"/>
    </source>
</evidence>
<feature type="region of interest" description="Disordered" evidence="1">
    <location>
        <begin position="1"/>
        <end position="27"/>
    </location>
</feature>
<comment type="caution">
    <text evidence="2">The sequence shown here is derived from an EMBL/GenBank/DDBJ whole genome shotgun (WGS) entry which is preliminary data.</text>
</comment>
<reference evidence="2" key="1">
    <citation type="journal article" date="2022" name="bioRxiv">
        <title>Sequencing and chromosome-scale assembly of the giantPleurodeles waltlgenome.</title>
        <authorList>
            <person name="Brown T."/>
            <person name="Elewa A."/>
            <person name="Iarovenko S."/>
            <person name="Subramanian E."/>
            <person name="Araus A.J."/>
            <person name="Petzold A."/>
            <person name="Susuki M."/>
            <person name="Suzuki K.-i.T."/>
            <person name="Hayashi T."/>
            <person name="Toyoda A."/>
            <person name="Oliveira C."/>
            <person name="Osipova E."/>
            <person name="Leigh N.D."/>
            <person name="Simon A."/>
            <person name="Yun M.H."/>
        </authorList>
    </citation>
    <scope>NUCLEOTIDE SEQUENCE</scope>
    <source>
        <strain evidence="2">20211129_DDA</strain>
        <tissue evidence="2">Liver</tissue>
    </source>
</reference>
<dbReference type="Proteomes" id="UP001066276">
    <property type="component" value="Chromosome 2_1"/>
</dbReference>
<feature type="compositionally biased region" description="Basic and acidic residues" evidence="1">
    <location>
        <begin position="1"/>
        <end position="14"/>
    </location>
</feature>
<dbReference type="AlphaFoldDB" id="A0AAV7VRQ7"/>
<name>A0AAV7VRQ7_PLEWA</name>
<gene>
    <name evidence="2" type="ORF">NDU88_007171</name>
</gene>
<protein>
    <submittedName>
        <fullName evidence="2">Uncharacterized protein</fullName>
    </submittedName>
</protein>